<gene>
    <name evidence="1" type="ORF">Tci_046070</name>
</gene>
<proteinExistence type="predicted"/>
<organism evidence="1">
    <name type="scientific">Tanacetum cinerariifolium</name>
    <name type="common">Dalmatian daisy</name>
    <name type="synonym">Chrysanthemum cinerariifolium</name>
    <dbReference type="NCBI Taxonomy" id="118510"/>
    <lineage>
        <taxon>Eukaryota</taxon>
        <taxon>Viridiplantae</taxon>
        <taxon>Streptophyta</taxon>
        <taxon>Embryophyta</taxon>
        <taxon>Tracheophyta</taxon>
        <taxon>Spermatophyta</taxon>
        <taxon>Magnoliopsida</taxon>
        <taxon>eudicotyledons</taxon>
        <taxon>Gunneridae</taxon>
        <taxon>Pentapetalae</taxon>
        <taxon>asterids</taxon>
        <taxon>campanulids</taxon>
        <taxon>Asterales</taxon>
        <taxon>Asteraceae</taxon>
        <taxon>Asteroideae</taxon>
        <taxon>Anthemideae</taxon>
        <taxon>Anthemidinae</taxon>
        <taxon>Tanacetum</taxon>
    </lineage>
</organism>
<comment type="caution">
    <text evidence="1">The sequence shown here is derived from an EMBL/GenBank/DDBJ whole genome shotgun (WGS) entry which is preliminary data.</text>
</comment>
<evidence type="ECO:0000313" key="1">
    <source>
        <dbReference type="EMBL" id="GEU74092.1"/>
    </source>
</evidence>
<name>A0A6L2MMU0_TANCI</name>
<dbReference type="AlphaFoldDB" id="A0A6L2MMU0"/>
<sequence>MQFLNKEIQSPVAWSTTQSHFGFSSDLSEFGQHLVNKSQSALSKGAHVWRALKNRVITKCAYASTARSKIMAQEPIHAQNIDLYKNVRSHHIFNSIIQGAAIRKTAQEEAAKEKTTTEVEDAEENPEEIADVEQAFNNLSTMSFLNISTRSKTTQLLKETPKQLEEEKACRRGKVYNWETTTYKIWYDEDVHDLGCVEIEFSAIVFDDAFTYERGVTKGLLKIGLRWRILAK</sequence>
<protein>
    <submittedName>
        <fullName evidence="1">Uncharacterized protein</fullName>
    </submittedName>
</protein>
<dbReference type="EMBL" id="BKCJ010006819">
    <property type="protein sequence ID" value="GEU74092.1"/>
    <property type="molecule type" value="Genomic_DNA"/>
</dbReference>
<reference evidence="1" key="1">
    <citation type="journal article" date="2019" name="Sci. Rep.">
        <title>Draft genome of Tanacetum cinerariifolium, the natural source of mosquito coil.</title>
        <authorList>
            <person name="Yamashiro T."/>
            <person name="Shiraishi A."/>
            <person name="Satake H."/>
            <person name="Nakayama K."/>
        </authorList>
    </citation>
    <scope>NUCLEOTIDE SEQUENCE</scope>
</reference>
<accession>A0A6L2MMU0</accession>